<evidence type="ECO:0000313" key="2">
    <source>
        <dbReference type="EMBL" id="GHA42097.1"/>
    </source>
</evidence>
<feature type="signal peptide" evidence="1">
    <location>
        <begin position="1"/>
        <end position="19"/>
    </location>
</feature>
<organism evidence="2 3">
    <name type="scientific">Paramylibacter ulvae</name>
    <dbReference type="NCBI Taxonomy" id="1651968"/>
    <lineage>
        <taxon>Bacteria</taxon>
        <taxon>Pseudomonadati</taxon>
        <taxon>Pseudomonadota</taxon>
        <taxon>Alphaproteobacteria</taxon>
        <taxon>Rhodobacterales</taxon>
        <taxon>Paracoccaceae</taxon>
        <taxon>Paramylibacter</taxon>
    </lineage>
</organism>
<keyword evidence="1" id="KW-0732">Signal</keyword>
<accession>A0ABQ3CSJ8</accession>
<dbReference type="RefSeq" id="WP_189638819.1">
    <property type="nucleotide sequence ID" value="NZ_BMZF01000001.1"/>
</dbReference>
<reference evidence="3" key="1">
    <citation type="journal article" date="2019" name="Int. J. Syst. Evol. Microbiol.">
        <title>The Global Catalogue of Microorganisms (GCM) 10K type strain sequencing project: providing services to taxonomists for standard genome sequencing and annotation.</title>
        <authorList>
            <consortium name="The Broad Institute Genomics Platform"/>
            <consortium name="The Broad Institute Genome Sequencing Center for Infectious Disease"/>
            <person name="Wu L."/>
            <person name="Ma J."/>
        </authorList>
    </citation>
    <scope>NUCLEOTIDE SEQUENCE [LARGE SCALE GENOMIC DNA]</scope>
    <source>
        <strain evidence="3">KCTC 32465</strain>
    </source>
</reference>
<sequence>MKKTLFALVCLAFASAAMADVRFWKMAWKNTDFGKTIVDFDTILDGGPGKDGIPAITDPVMVANSDERELRNPEPVMVVHVAGQVVRAYPVRYLMWHEIVNDRVGDVPIAVTFCPLCNSGVVFDRRLDQVEYELGVSGLLRNSDMIMYDRQTESWWQQFTGDAIVGEMVGKKLTKLPSYTVSWGAYLNEHPDGLVMSSPKHNRSYGSNPYAGYDTGTPFLYRGENPPHGINPLERVVVVEQAAWPLQRVRKEGRIVERGIVIEWDAGMASALDTREIAKGRDVGSVRVTDQSSGGNVVHDVGFAFAFHAFHPDGKWMLGN</sequence>
<evidence type="ECO:0008006" key="4">
    <source>
        <dbReference type="Google" id="ProtNLM"/>
    </source>
</evidence>
<comment type="caution">
    <text evidence="2">The sequence shown here is derived from an EMBL/GenBank/DDBJ whole genome shotgun (WGS) entry which is preliminary data.</text>
</comment>
<keyword evidence="3" id="KW-1185">Reference proteome</keyword>
<gene>
    <name evidence="2" type="ORF">GCM10008927_03200</name>
</gene>
<dbReference type="Pfam" id="PF11376">
    <property type="entry name" value="DUF3179"/>
    <property type="match status" value="1"/>
</dbReference>
<name>A0ABQ3CSJ8_9RHOB</name>
<evidence type="ECO:0000256" key="1">
    <source>
        <dbReference type="SAM" id="SignalP"/>
    </source>
</evidence>
<dbReference type="EMBL" id="BMZF01000001">
    <property type="protein sequence ID" value="GHA42097.1"/>
    <property type="molecule type" value="Genomic_DNA"/>
</dbReference>
<dbReference type="Proteomes" id="UP000634455">
    <property type="component" value="Unassembled WGS sequence"/>
</dbReference>
<proteinExistence type="predicted"/>
<protein>
    <recommendedName>
        <fullName evidence="4">DUF3179 domain-containing protein</fullName>
    </recommendedName>
</protein>
<evidence type="ECO:0000313" key="3">
    <source>
        <dbReference type="Proteomes" id="UP000634455"/>
    </source>
</evidence>
<feature type="chain" id="PRO_5046262711" description="DUF3179 domain-containing protein" evidence="1">
    <location>
        <begin position="20"/>
        <end position="320"/>
    </location>
</feature>
<dbReference type="InterPro" id="IPR021516">
    <property type="entry name" value="DUF3179"/>
</dbReference>